<keyword evidence="2" id="KW-1185">Reference proteome</keyword>
<reference evidence="2" key="1">
    <citation type="journal article" date="2009" name="Science">
        <title>The B73 maize genome: complexity, diversity, and dynamics.</title>
        <authorList>
            <person name="Schnable P.S."/>
            <person name="Ware D."/>
            <person name="Fulton R.S."/>
            <person name="Stein J.C."/>
            <person name="Wei F."/>
            <person name="Pasternak S."/>
            <person name="Liang C."/>
            <person name="Zhang J."/>
            <person name="Fulton L."/>
            <person name="Graves T.A."/>
            <person name="Minx P."/>
            <person name="Reily A.D."/>
            <person name="Courtney L."/>
            <person name="Kruchowski S.S."/>
            <person name="Tomlinson C."/>
            <person name="Strong C."/>
            <person name="Delehaunty K."/>
            <person name="Fronick C."/>
            <person name="Courtney B."/>
            <person name="Rock S.M."/>
            <person name="Belter E."/>
            <person name="Du F."/>
            <person name="Kim K."/>
            <person name="Abbott R.M."/>
            <person name="Cotton M."/>
            <person name="Levy A."/>
            <person name="Marchetto P."/>
            <person name="Ochoa K."/>
            <person name="Jackson S.M."/>
            <person name="Gillam B."/>
            <person name="Chen W."/>
            <person name="Yan L."/>
            <person name="Higginbotham J."/>
            <person name="Cardenas M."/>
            <person name="Waligorski J."/>
            <person name="Applebaum E."/>
            <person name="Phelps L."/>
            <person name="Falcone J."/>
            <person name="Kanchi K."/>
            <person name="Thane T."/>
            <person name="Scimone A."/>
            <person name="Thane N."/>
            <person name="Henke J."/>
            <person name="Wang T."/>
            <person name="Ruppert J."/>
            <person name="Shah N."/>
            <person name="Rotter K."/>
            <person name="Hodges J."/>
            <person name="Ingenthron E."/>
            <person name="Cordes M."/>
            <person name="Kohlberg S."/>
            <person name="Sgro J."/>
            <person name="Delgado B."/>
            <person name="Mead K."/>
            <person name="Chinwalla A."/>
            <person name="Leonard S."/>
            <person name="Crouse K."/>
            <person name="Collura K."/>
            <person name="Kudrna D."/>
            <person name="Currie J."/>
            <person name="He R."/>
            <person name="Angelova A."/>
            <person name="Rajasekar S."/>
            <person name="Mueller T."/>
            <person name="Lomeli R."/>
            <person name="Scara G."/>
            <person name="Ko A."/>
            <person name="Delaney K."/>
            <person name="Wissotski M."/>
            <person name="Lopez G."/>
            <person name="Campos D."/>
            <person name="Braidotti M."/>
            <person name="Ashley E."/>
            <person name="Golser W."/>
            <person name="Kim H."/>
            <person name="Lee S."/>
            <person name="Lin J."/>
            <person name="Dujmic Z."/>
            <person name="Kim W."/>
            <person name="Talag J."/>
            <person name="Zuccolo A."/>
            <person name="Fan C."/>
            <person name="Sebastian A."/>
            <person name="Kramer M."/>
            <person name="Spiegel L."/>
            <person name="Nascimento L."/>
            <person name="Zutavern T."/>
            <person name="Miller B."/>
            <person name="Ambroise C."/>
            <person name="Muller S."/>
            <person name="Spooner W."/>
            <person name="Narechania A."/>
            <person name="Ren L."/>
            <person name="Wei S."/>
            <person name="Kumari S."/>
            <person name="Faga B."/>
            <person name="Levy M.J."/>
            <person name="McMahan L."/>
            <person name="Van Buren P."/>
            <person name="Vaughn M.W."/>
            <person name="Ying K."/>
            <person name="Yeh C.-T."/>
            <person name="Emrich S.J."/>
            <person name="Jia Y."/>
            <person name="Kalyanaraman A."/>
            <person name="Hsia A.-P."/>
            <person name="Barbazuk W.B."/>
            <person name="Baucom R.S."/>
            <person name="Brutnell T.P."/>
            <person name="Carpita N.C."/>
            <person name="Chaparro C."/>
            <person name="Chia J.-M."/>
            <person name="Deragon J.-M."/>
            <person name="Estill J.C."/>
            <person name="Fu Y."/>
            <person name="Jeddeloh J.A."/>
            <person name="Han Y."/>
            <person name="Lee H."/>
            <person name="Li P."/>
            <person name="Lisch D.R."/>
            <person name="Liu S."/>
            <person name="Liu Z."/>
            <person name="Nagel D.H."/>
            <person name="McCann M.C."/>
            <person name="SanMiguel P."/>
            <person name="Myers A.M."/>
            <person name="Nettleton D."/>
            <person name="Nguyen J."/>
            <person name="Penning B.W."/>
            <person name="Ponnala L."/>
            <person name="Schneider K.L."/>
            <person name="Schwartz D.C."/>
            <person name="Sharma A."/>
            <person name="Soderlund C."/>
            <person name="Springer N.M."/>
            <person name="Sun Q."/>
            <person name="Wang H."/>
            <person name="Waterman M."/>
            <person name="Westerman R."/>
            <person name="Wolfgruber T.K."/>
            <person name="Yang L."/>
            <person name="Yu Y."/>
            <person name="Zhang L."/>
            <person name="Zhou S."/>
            <person name="Zhu Q."/>
            <person name="Bennetzen J.L."/>
            <person name="Dawe R.K."/>
            <person name="Jiang J."/>
            <person name="Jiang N."/>
            <person name="Presting G.G."/>
            <person name="Wessler S.R."/>
            <person name="Aluru S."/>
            <person name="Martienssen R.A."/>
            <person name="Clifton S.W."/>
            <person name="McCombie W.R."/>
            <person name="Wing R.A."/>
            <person name="Wilson R.K."/>
        </authorList>
    </citation>
    <scope>NUCLEOTIDE SEQUENCE [LARGE SCALE GENOMIC DNA]</scope>
    <source>
        <strain evidence="2">cv. B73</strain>
    </source>
</reference>
<dbReference type="InParanoid" id="A0A804QZ11"/>
<accession>A0A804QZ11</accession>
<organism evidence="1 2">
    <name type="scientific">Zea mays</name>
    <name type="common">Maize</name>
    <dbReference type="NCBI Taxonomy" id="4577"/>
    <lineage>
        <taxon>Eukaryota</taxon>
        <taxon>Viridiplantae</taxon>
        <taxon>Streptophyta</taxon>
        <taxon>Embryophyta</taxon>
        <taxon>Tracheophyta</taxon>
        <taxon>Spermatophyta</taxon>
        <taxon>Magnoliopsida</taxon>
        <taxon>Liliopsida</taxon>
        <taxon>Poales</taxon>
        <taxon>Poaceae</taxon>
        <taxon>PACMAD clade</taxon>
        <taxon>Panicoideae</taxon>
        <taxon>Andropogonodae</taxon>
        <taxon>Andropogoneae</taxon>
        <taxon>Tripsacinae</taxon>
        <taxon>Zea</taxon>
    </lineage>
</organism>
<reference evidence="1" key="3">
    <citation type="submission" date="2021-05" db="UniProtKB">
        <authorList>
            <consortium name="EnsemblPlants"/>
        </authorList>
    </citation>
    <scope>IDENTIFICATION</scope>
    <source>
        <strain evidence="1">cv. B73</strain>
    </source>
</reference>
<dbReference type="Gramene" id="Zm00001eb371330_T001">
    <property type="protein sequence ID" value="Zm00001eb371330_P001"/>
    <property type="gene ID" value="Zm00001eb371330"/>
</dbReference>
<protein>
    <submittedName>
        <fullName evidence="1">Uncharacterized protein</fullName>
    </submittedName>
</protein>
<dbReference type="EnsemblPlants" id="Zm00001eb371330_T001">
    <property type="protein sequence ID" value="Zm00001eb371330_P001"/>
    <property type="gene ID" value="Zm00001eb371330"/>
</dbReference>
<dbReference type="Proteomes" id="UP000007305">
    <property type="component" value="Chromosome 8"/>
</dbReference>
<proteinExistence type="predicted"/>
<evidence type="ECO:0000313" key="2">
    <source>
        <dbReference type="Proteomes" id="UP000007305"/>
    </source>
</evidence>
<sequence length="111" mass="11903">MSSTTTSPPPPAAGDHPRVLLRGFLSPATGYGHLLLPFVPVHERLHDVVESFFDCRFDLFIKFTGVVSNHGRRRSGPGCRRAHAAGLPSAYAVLGGRHRALTAGGNWGRCG</sequence>
<evidence type="ECO:0000313" key="1">
    <source>
        <dbReference type="EnsemblPlants" id="Zm00001eb371330_P001"/>
    </source>
</evidence>
<reference evidence="1" key="2">
    <citation type="submission" date="2019-07" db="EMBL/GenBank/DDBJ databases">
        <authorList>
            <person name="Seetharam A."/>
            <person name="Woodhouse M."/>
            <person name="Cannon E."/>
        </authorList>
    </citation>
    <scope>NUCLEOTIDE SEQUENCE [LARGE SCALE GENOMIC DNA]</scope>
    <source>
        <strain evidence="1">cv. B73</strain>
    </source>
</reference>
<dbReference type="AlphaFoldDB" id="A0A804QZ11"/>
<name>A0A804QZ11_MAIZE</name>